<evidence type="ECO:0000313" key="3">
    <source>
        <dbReference type="Proteomes" id="UP000639643"/>
    </source>
</evidence>
<name>A0A8H6N979_9PEZI</name>
<keyword evidence="1" id="KW-0812">Transmembrane</keyword>
<dbReference type="AlphaFoldDB" id="A0A8H6N979"/>
<sequence>MNFTVPLNLTYANWTAPPLNELNFPTNCTATAEFAHTWLSSESVGVDNVAASAYFRQALPPSLRGLPSDGQLIDWYLELLQIHDEYHKENPYNGSNPSPLITKVTAGAFRACTVEVCQALEWDGVPDILGPGVMISAYIQAVLATILGLVPLWKWVFRRRGITPGRWQQLVIDSFNATLGVFVNACLFLCLSVSLAAIILISRRDFDGGSTLVTLIWAISLFYLSALNFPALLDEMVHKDTQRKAGKCRKMVRAWLAFTSFVLLWYMIIFITLIRQLLLDRSGSNSGDSKWTLGQFFALGAWLPVLMELWSLLREGVEKGLDGRVPDGWTVVRTDRLAVTLTGGDDDGVELLAESRKPLRGQTWSIAATGHANDVEQSVPRSTTC</sequence>
<feature type="transmembrane region" description="Helical" evidence="1">
    <location>
        <begin position="177"/>
        <end position="201"/>
    </location>
</feature>
<gene>
    <name evidence="2" type="ORF">CMUS01_10001</name>
</gene>
<reference evidence="2" key="1">
    <citation type="journal article" date="2020" name="Phytopathology">
        <title>Genome Sequence Resources of Colletotrichum truncatum, C. plurivorum, C. musicola, and C. sojae: Four Species Pathogenic to Soybean (Glycine max).</title>
        <authorList>
            <person name="Rogerio F."/>
            <person name="Boufleur T.R."/>
            <person name="Ciampi-Guillardi M."/>
            <person name="Sukno S.A."/>
            <person name="Thon M.R."/>
            <person name="Massola Junior N.S."/>
            <person name="Baroncelli R."/>
        </authorList>
    </citation>
    <scope>NUCLEOTIDE SEQUENCE</scope>
    <source>
        <strain evidence="2">LFN0074</strain>
    </source>
</reference>
<protein>
    <submittedName>
        <fullName evidence="2">Uncharacterized protein</fullName>
    </submittedName>
</protein>
<organism evidence="2 3">
    <name type="scientific">Colletotrichum musicola</name>
    <dbReference type="NCBI Taxonomy" id="2175873"/>
    <lineage>
        <taxon>Eukaryota</taxon>
        <taxon>Fungi</taxon>
        <taxon>Dikarya</taxon>
        <taxon>Ascomycota</taxon>
        <taxon>Pezizomycotina</taxon>
        <taxon>Sordariomycetes</taxon>
        <taxon>Hypocreomycetidae</taxon>
        <taxon>Glomerellales</taxon>
        <taxon>Glomerellaceae</taxon>
        <taxon>Colletotrichum</taxon>
        <taxon>Colletotrichum orchidearum species complex</taxon>
    </lineage>
</organism>
<feature type="transmembrane region" description="Helical" evidence="1">
    <location>
        <begin position="254"/>
        <end position="274"/>
    </location>
</feature>
<comment type="caution">
    <text evidence="2">The sequence shown here is derived from an EMBL/GenBank/DDBJ whole genome shotgun (WGS) entry which is preliminary data.</text>
</comment>
<keyword evidence="1" id="KW-0472">Membrane</keyword>
<feature type="transmembrane region" description="Helical" evidence="1">
    <location>
        <begin position="294"/>
        <end position="313"/>
    </location>
</feature>
<evidence type="ECO:0000256" key="1">
    <source>
        <dbReference type="SAM" id="Phobius"/>
    </source>
</evidence>
<feature type="transmembrane region" description="Helical" evidence="1">
    <location>
        <begin position="213"/>
        <end position="233"/>
    </location>
</feature>
<proteinExistence type="predicted"/>
<feature type="transmembrane region" description="Helical" evidence="1">
    <location>
        <begin position="135"/>
        <end position="156"/>
    </location>
</feature>
<keyword evidence="1" id="KW-1133">Transmembrane helix</keyword>
<dbReference type="EMBL" id="WIGM01000445">
    <property type="protein sequence ID" value="KAF6825017.1"/>
    <property type="molecule type" value="Genomic_DNA"/>
</dbReference>
<accession>A0A8H6N979</accession>
<dbReference type="OrthoDB" id="4582561at2759"/>
<dbReference type="Proteomes" id="UP000639643">
    <property type="component" value="Unassembled WGS sequence"/>
</dbReference>
<keyword evidence="3" id="KW-1185">Reference proteome</keyword>
<evidence type="ECO:0000313" key="2">
    <source>
        <dbReference type="EMBL" id="KAF6825017.1"/>
    </source>
</evidence>